<gene>
    <name evidence="2" type="primary">Acey_s0926.g3071</name>
    <name evidence="2" type="ORF">Y032_0926g3071</name>
</gene>
<organism evidence="2 3">
    <name type="scientific">Ancylostoma ceylanicum</name>
    <dbReference type="NCBI Taxonomy" id="53326"/>
    <lineage>
        <taxon>Eukaryota</taxon>
        <taxon>Metazoa</taxon>
        <taxon>Ecdysozoa</taxon>
        <taxon>Nematoda</taxon>
        <taxon>Chromadorea</taxon>
        <taxon>Rhabditida</taxon>
        <taxon>Rhabditina</taxon>
        <taxon>Rhabditomorpha</taxon>
        <taxon>Strongyloidea</taxon>
        <taxon>Ancylostomatidae</taxon>
        <taxon>Ancylostomatinae</taxon>
        <taxon>Ancylostoma</taxon>
    </lineage>
</organism>
<protein>
    <submittedName>
        <fullName evidence="2">Uncharacterized protein</fullName>
    </submittedName>
</protein>
<reference evidence="3" key="1">
    <citation type="journal article" date="2015" name="Nat. Genet.">
        <title>The genome and transcriptome of the zoonotic hookworm Ancylostoma ceylanicum identify infection-specific gene families.</title>
        <authorList>
            <person name="Schwarz E.M."/>
            <person name="Hu Y."/>
            <person name="Antoshechkin I."/>
            <person name="Miller M.M."/>
            <person name="Sternberg P.W."/>
            <person name="Aroian R.V."/>
        </authorList>
    </citation>
    <scope>NUCLEOTIDE SEQUENCE</scope>
    <source>
        <strain evidence="3">HY135</strain>
    </source>
</reference>
<evidence type="ECO:0000313" key="2">
    <source>
        <dbReference type="EMBL" id="EYC36178.1"/>
    </source>
</evidence>
<comment type="caution">
    <text evidence="2">The sequence shown here is derived from an EMBL/GenBank/DDBJ whole genome shotgun (WGS) entry which is preliminary data.</text>
</comment>
<feature type="compositionally biased region" description="Polar residues" evidence="1">
    <location>
        <begin position="328"/>
        <end position="346"/>
    </location>
</feature>
<feature type="non-terminal residue" evidence="2">
    <location>
        <position position="553"/>
    </location>
</feature>
<accession>A0A016WB04</accession>
<keyword evidence="3" id="KW-1185">Reference proteome</keyword>
<name>A0A016WB04_9BILA</name>
<feature type="region of interest" description="Disordered" evidence="1">
    <location>
        <begin position="210"/>
        <end position="242"/>
    </location>
</feature>
<sequence>NANEKELATYASLLAEGNFARLAELEKRKRADSTGSQMQRLREVIKASLLSKNTKTFDYIESPTARTSALFRSPGKTEDARRSIGVPTENVGNNALPHLREYPQQEQAVHLVDSSSRQEFNSLTHGLRNTGLEKEDPVKGLFDGRVINLLKEDKQITASPTLGLTKVYKNQALPLTGSRTISVIGKAATDVFVRSSEVEHTSTVIIPVQSRSSTKGSTALHKSAKDPHHSTAKRKRKNPTRNATCNIQHTTITINPTSTTASPSTTMIETNATTGVVQPSYPIDENEMEGSTVQTEKWLEAAAVDLLTADTSTPHPGLLSLQQNLDRNQNSTTAGSPIATANPTQKFNDKSRQGSHCATYAVCLETVRDYEDACEQRYAKDHIAHGIDDNEILRILNASSIDHGRTVHKACLRSIDNSDYAMVKQLLLTQRSLRKRCLEHGTDRRIDNETEVLYCPSTLPSTETIDSFLYQTHYRLEDNRLTCHALLNEMRVACTALEKCCASASSCESQVRTSSLNQRLKTAIERLISRHNACEQNMLETLKLLETLGDEEP</sequence>
<dbReference type="AlphaFoldDB" id="A0A016WB04"/>
<dbReference type="EMBL" id="JARK01000526">
    <property type="protein sequence ID" value="EYC36178.1"/>
    <property type="molecule type" value="Genomic_DNA"/>
</dbReference>
<dbReference type="Proteomes" id="UP000024635">
    <property type="component" value="Unassembled WGS sequence"/>
</dbReference>
<evidence type="ECO:0000256" key="1">
    <source>
        <dbReference type="SAM" id="MobiDB-lite"/>
    </source>
</evidence>
<feature type="region of interest" description="Disordered" evidence="1">
    <location>
        <begin position="328"/>
        <end position="351"/>
    </location>
</feature>
<proteinExistence type="predicted"/>
<evidence type="ECO:0000313" key="3">
    <source>
        <dbReference type="Proteomes" id="UP000024635"/>
    </source>
</evidence>
<dbReference type="OrthoDB" id="5873508at2759"/>
<feature type="compositionally biased region" description="Basic residues" evidence="1">
    <location>
        <begin position="230"/>
        <end position="239"/>
    </location>
</feature>